<dbReference type="Proteomes" id="UP000734854">
    <property type="component" value="Unassembled WGS sequence"/>
</dbReference>
<evidence type="ECO:0000259" key="2">
    <source>
        <dbReference type="Pfam" id="PF18511"/>
    </source>
</evidence>
<dbReference type="Pfam" id="PF18791">
    <property type="entry name" value="Transp_inhibit"/>
    <property type="match status" value="1"/>
</dbReference>
<dbReference type="PANTHER" id="PTHR16134:SF43">
    <property type="entry name" value="CORONATINE-INSENSITIVE PROTEIN 1"/>
    <property type="match status" value="1"/>
</dbReference>
<dbReference type="PANTHER" id="PTHR16134">
    <property type="entry name" value="F-BOX/TPR REPEAT PROTEIN POF3"/>
    <property type="match status" value="1"/>
</dbReference>
<evidence type="ECO:0000313" key="5">
    <source>
        <dbReference type="Proteomes" id="UP000734854"/>
    </source>
</evidence>
<dbReference type="FunFam" id="3.80.10.10:FF:000124">
    <property type="entry name" value="Coronatine-insensitive protein 1"/>
    <property type="match status" value="1"/>
</dbReference>
<reference evidence="4 5" key="1">
    <citation type="submission" date="2020-08" db="EMBL/GenBank/DDBJ databases">
        <title>Plant Genome Project.</title>
        <authorList>
            <person name="Zhang R.-G."/>
        </authorList>
    </citation>
    <scope>NUCLEOTIDE SEQUENCE [LARGE SCALE GENOMIC DNA]</scope>
    <source>
        <tissue evidence="4">Rhizome</tissue>
    </source>
</reference>
<gene>
    <name evidence="4" type="ORF">ZIOFF_016680</name>
</gene>
<dbReference type="FunFam" id="1.20.1280.50:FF:000023">
    <property type="entry name" value="F-box/LRR-repeat protein 4"/>
    <property type="match status" value="1"/>
</dbReference>
<protein>
    <recommendedName>
        <fullName evidence="6">Coronatine-insensitive protein 1</fullName>
    </recommendedName>
</protein>
<dbReference type="SMART" id="SM00367">
    <property type="entry name" value="LRR_CC"/>
    <property type="match status" value="5"/>
</dbReference>
<accession>A0A8J5LVJ1</accession>
<dbReference type="Gene3D" id="3.80.10.10">
    <property type="entry name" value="Ribonuclease Inhibitor"/>
    <property type="match status" value="2"/>
</dbReference>
<organism evidence="4 5">
    <name type="scientific">Zingiber officinale</name>
    <name type="common">Ginger</name>
    <name type="synonym">Amomum zingiber</name>
    <dbReference type="NCBI Taxonomy" id="94328"/>
    <lineage>
        <taxon>Eukaryota</taxon>
        <taxon>Viridiplantae</taxon>
        <taxon>Streptophyta</taxon>
        <taxon>Embryophyta</taxon>
        <taxon>Tracheophyta</taxon>
        <taxon>Spermatophyta</taxon>
        <taxon>Magnoliopsida</taxon>
        <taxon>Liliopsida</taxon>
        <taxon>Zingiberales</taxon>
        <taxon>Zingiberaceae</taxon>
        <taxon>Zingiber</taxon>
    </lineage>
</organism>
<dbReference type="InterPro" id="IPR032675">
    <property type="entry name" value="LRR_dom_sf"/>
</dbReference>
<feature type="transmembrane region" description="Helical" evidence="1">
    <location>
        <begin position="183"/>
        <end position="208"/>
    </location>
</feature>
<dbReference type="InterPro" id="IPR006553">
    <property type="entry name" value="Leu-rich_rpt_Cys-con_subtyp"/>
</dbReference>
<feature type="domain" description="Transport inhibitor response 1" evidence="3">
    <location>
        <begin position="71"/>
        <end position="117"/>
    </location>
</feature>
<evidence type="ECO:0000313" key="4">
    <source>
        <dbReference type="EMBL" id="KAG6526679.1"/>
    </source>
</evidence>
<comment type="caution">
    <text evidence="4">The sequence shown here is derived from an EMBL/GenBank/DDBJ whole genome shotgun (WGS) entry which is preliminary data.</text>
</comment>
<evidence type="ECO:0000256" key="1">
    <source>
        <dbReference type="SAM" id="Phobius"/>
    </source>
</evidence>
<sequence>MSARTLNRVMSFGISDLALEFVLGYVDDPRDREAVSLVCKKWYQIDALSRKHVTIAICYSTSPGRLRRRFPNLESLQLKGKPRAAMFNLIPEDWGGYVGPWIREIAEAFNCLKSLHLRRMIVKDEDIRVLVKARGHMLESLKLDKCSGLSTDGLLLVARSCSDKQGFLVIEHVQIDFTVKCGLAYTILLAYIIWFTGIWIGSVGLYYFSLVEFGNQVFGFDIWLIHLEPHGPSPAHDLFLAKVQLVLIEAFAAIDCQCSIVRDLSCLVGRLWLRQWRNWVELSLSIGIHGCIFWFSLRHEKQCKPQNSFCLSAISQDDLQKIHMLVQRICLRILSLEESSISGNDAKWIHELAVNNSVLETLNFYMTELRVAPEDLELLAKNCRSLVSLKISECDISYLVSFFLIATKLEEFGGGSFNDQVGDLDKYKKIQFPPKLCCVGLIFMGKNEMEILFPFAAALKKLDLQYTFLSTEDHCQLIQRCPNLEVLEVRDVIGDRGLEVVAQTCKKLRRLRIERGDDDQGLEDEQGCVSQAGLSSLAQGCLELEYLAVYVSDITNAALECLGTYSKNLCDFRLVLLDREQRITDLPLDNGVRALLKGCAKIRRFALYLRPGGLSDVGLGYIGQYSNNVRWILMGNIGESDRGLLRFSQGCPRLQKLELRSCCFTERALAMAALRLPSLRYLWVQGYVASPFGNDLLLMARAFWNIEFIPPKHDVNETEDRRGNIESQAQILAYYSLAGKRVDCPDSVIPLHPA</sequence>
<keyword evidence="1" id="KW-0472">Membrane</keyword>
<dbReference type="InterPro" id="IPR041101">
    <property type="entry name" value="Transp_inhibit"/>
</dbReference>
<proteinExistence type="predicted"/>
<keyword evidence="1" id="KW-1133">Transmembrane helix</keyword>
<keyword evidence="5" id="KW-1185">Reference proteome</keyword>
<dbReference type="SUPFAM" id="SSF52047">
    <property type="entry name" value="RNI-like"/>
    <property type="match status" value="1"/>
</dbReference>
<dbReference type="InterPro" id="IPR041567">
    <property type="entry name" value="COI1_F-box"/>
</dbReference>
<dbReference type="Pfam" id="PF18511">
    <property type="entry name" value="F-box_5"/>
    <property type="match status" value="1"/>
</dbReference>
<evidence type="ECO:0008006" key="6">
    <source>
        <dbReference type="Google" id="ProtNLM"/>
    </source>
</evidence>
<feature type="domain" description="COI1 F-box" evidence="2">
    <location>
        <begin position="13"/>
        <end position="52"/>
    </location>
</feature>
<dbReference type="EMBL" id="JACMSC010000004">
    <property type="protein sequence ID" value="KAG6526679.1"/>
    <property type="molecule type" value="Genomic_DNA"/>
</dbReference>
<keyword evidence="1" id="KW-0812">Transmembrane</keyword>
<dbReference type="CDD" id="cd22159">
    <property type="entry name" value="F-box_AtTIR1-like"/>
    <property type="match status" value="1"/>
</dbReference>
<evidence type="ECO:0000259" key="3">
    <source>
        <dbReference type="Pfam" id="PF18791"/>
    </source>
</evidence>
<name>A0A8J5LVJ1_ZINOF</name>
<dbReference type="AlphaFoldDB" id="A0A8J5LVJ1"/>
<dbReference type="Gene3D" id="1.20.1280.50">
    <property type="match status" value="1"/>
</dbReference>